<protein>
    <submittedName>
        <fullName evidence="1">15392_t:CDS:1</fullName>
    </submittedName>
</protein>
<organism evidence="1 2">
    <name type="scientific">Acaulospora morrowiae</name>
    <dbReference type="NCBI Taxonomy" id="94023"/>
    <lineage>
        <taxon>Eukaryota</taxon>
        <taxon>Fungi</taxon>
        <taxon>Fungi incertae sedis</taxon>
        <taxon>Mucoromycota</taxon>
        <taxon>Glomeromycotina</taxon>
        <taxon>Glomeromycetes</taxon>
        <taxon>Diversisporales</taxon>
        <taxon>Acaulosporaceae</taxon>
        <taxon>Acaulospora</taxon>
    </lineage>
</organism>
<keyword evidence="2" id="KW-1185">Reference proteome</keyword>
<dbReference type="Proteomes" id="UP000789342">
    <property type="component" value="Unassembled WGS sequence"/>
</dbReference>
<evidence type="ECO:0000313" key="2">
    <source>
        <dbReference type="Proteomes" id="UP000789342"/>
    </source>
</evidence>
<feature type="non-terminal residue" evidence="1">
    <location>
        <position position="1"/>
    </location>
</feature>
<name>A0A9N8WAA6_9GLOM</name>
<reference evidence="1" key="1">
    <citation type="submission" date="2021-06" db="EMBL/GenBank/DDBJ databases">
        <authorList>
            <person name="Kallberg Y."/>
            <person name="Tangrot J."/>
            <person name="Rosling A."/>
        </authorList>
    </citation>
    <scope>NUCLEOTIDE SEQUENCE</scope>
    <source>
        <strain evidence="1">CL551</strain>
    </source>
</reference>
<dbReference type="EMBL" id="CAJVPV010001006">
    <property type="protein sequence ID" value="CAG8482784.1"/>
    <property type="molecule type" value="Genomic_DNA"/>
</dbReference>
<sequence>DVEHCDLLLFNGTNDTFLDLYFEIIPKKPLLDSEVLLEISDSGVSLRFSVSVEDILDTEYSASQTEYYLISLISSSDLDVVVTLLRDIIWVFS</sequence>
<accession>A0A9N8WAA6</accession>
<evidence type="ECO:0000313" key="1">
    <source>
        <dbReference type="EMBL" id="CAG8482784.1"/>
    </source>
</evidence>
<dbReference type="AlphaFoldDB" id="A0A9N8WAA6"/>
<comment type="caution">
    <text evidence="1">The sequence shown here is derived from an EMBL/GenBank/DDBJ whole genome shotgun (WGS) entry which is preliminary data.</text>
</comment>
<proteinExistence type="predicted"/>
<gene>
    <name evidence="1" type="ORF">AMORRO_LOCUS2390</name>
</gene>